<keyword evidence="2" id="KW-1185">Reference proteome</keyword>
<dbReference type="Proteomes" id="UP000789405">
    <property type="component" value="Unassembled WGS sequence"/>
</dbReference>
<comment type="caution">
    <text evidence="1">The sequence shown here is derived from an EMBL/GenBank/DDBJ whole genome shotgun (WGS) entry which is preliminary data.</text>
</comment>
<accession>A0A9N9P2J1</accession>
<evidence type="ECO:0000313" key="2">
    <source>
        <dbReference type="Proteomes" id="UP000789405"/>
    </source>
</evidence>
<gene>
    <name evidence="1" type="ORF">DERYTH_LOCUS20111</name>
</gene>
<protein>
    <submittedName>
        <fullName evidence="1">13425_t:CDS:1</fullName>
    </submittedName>
</protein>
<feature type="non-terminal residue" evidence="1">
    <location>
        <position position="1"/>
    </location>
</feature>
<name>A0A9N9P2J1_9GLOM</name>
<proteinExistence type="predicted"/>
<reference evidence="1" key="1">
    <citation type="submission" date="2021-06" db="EMBL/GenBank/DDBJ databases">
        <authorList>
            <person name="Kallberg Y."/>
            <person name="Tangrot J."/>
            <person name="Rosling A."/>
        </authorList>
    </citation>
    <scope>NUCLEOTIDE SEQUENCE</scope>
    <source>
        <strain evidence="1">MA453B</strain>
    </source>
</reference>
<dbReference type="AlphaFoldDB" id="A0A9N9P2J1"/>
<organism evidence="1 2">
    <name type="scientific">Dentiscutata erythropus</name>
    <dbReference type="NCBI Taxonomy" id="1348616"/>
    <lineage>
        <taxon>Eukaryota</taxon>
        <taxon>Fungi</taxon>
        <taxon>Fungi incertae sedis</taxon>
        <taxon>Mucoromycota</taxon>
        <taxon>Glomeromycotina</taxon>
        <taxon>Glomeromycetes</taxon>
        <taxon>Diversisporales</taxon>
        <taxon>Gigasporaceae</taxon>
        <taxon>Dentiscutata</taxon>
    </lineage>
</organism>
<sequence length="110" mass="12861">IFLQFPIPTCSTCSRNPPFKEFVYKGKSYKIYNSYKAVRTPKKKEPIKIISLHEVNNYITNAINNLENQAKLFLTYHIRLDDAILSEVGIDIKLMTKLIIYKIEKEDGYN</sequence>
<evidence type="ECO:0000313" key="1">
    <source>
        <dbReference type="EMBL" id="CAG8784486.1"/>
    </source>
</evidence>
<dbReference type="EMBL" id="CAJVPY010023117">
    <property type="protein sequence ID" value="CAG8784486.1"/>
    <property type="molecule type" value="Genomic_DNA"/>
</dbReference>